<comment type="caution">
    <text evidence="2">The sequence shown here is derived from an EMBL/GenBank/DDBJ whole genome shotgun (WGS) entry which is preliminary data.</text>
</comment>
<organism evidence="2 3">
    <name type="scientific">Geoalkalibacter ferrihydriticus DSM 17813</name>
    <dbReference type="NCBI Taxonomy" id="1121915"/>
    <lineage>
        <taxon>Bacteria</taxon>
        <taxon>Pseudomonadati</taxon>
        <taxon>Thermodesulfobacteriota</taxon>
        <taxon>Desulfuromonadia</taxon>
        <taxon>Desulfuromonadales</taxon>
        <taxon>Geoalkalibacteraceae</taxon>
        <taxon>Geoalkalibacter</taxon>
    </lineage>
</organism>
<feature type="binding site" evidence="1">
    <location>
        <position position="208"/>
    </location>
    <ligand>
        <name>Mg(2+)</name>
        <dbReference type="ChEBI" id="CHEBI:18420"/>
        <label>1</label>
    </ligand>
</feature>
<dbReference type="Proteomes" id="UP000035068">
    <property type="component" value="Unassembled WGS sequence"/>
</dbReference>
<dbReference type="InterPro" id="IPR036705">
    <property type="entry name" value="Ribosyl_crysJ1_sf"/>
</dbReference>
<dbReference type="PANTHER" id="PTHR16222:SF12">
    <property type="entry name" value="ADP-RIBOSYLGLYCOHYDROLASE-RELATED"/>
    <property type="match status" value="1"/>
</dbReference>
<feature type="binding site" evidence="1">
    <location>
        <position position="35"/>
    </location>
    <ligand>
        <name>Mg(2+)</name>
        <dbReference type="ChEBI" id="CHEBI:18420"/>
        <label>1</label>
    </ligand>
</feature>
<reference evidence="2 3" key="1">
    <citation type="submission" date="2014-12" db="EMBL/GenBank/DDBJ databases">
        <title>Genomes of Geoalkalibacter ferrihydriticus and Geoalkalibacter subterraneus, two haloalkaliphilic metal-reducing members of the Geobacteraceae.</title>
        <authorList>
            <person name="Badalamenti J.P."/>
            <person name="Torres C.I."/>
            <person name="Krajmalnik-Brown R."/>
            <person name="Bond D.R."/>
        </authorList>
    </citation>
    <scope>NUCLEOTIDE SEQUENCE [LARGE SCALE GENOMIC DNA]</scope>
    <source>
        <strain evidence="2 3">DSM 17813</strain>
    </source>
</reference>
<gene>
    <name evidence="2" type="ORF">GFER_06180</name>
</gene>
<sequence length="259" mass="28568">MLGALAGDIIGSRFEHANIKRKDFALFHPECTFTDDSVLSIALAESLLDQQDFAGTLRRYYQDYPHAGYGGYFHRWAQDSGMGPYNSFGNGSAMRTSPVGWYYDDLEQALAAAQDQAAVTHDHPEGIKGAQAVVAAIQLARQGKSKKEIKADIQWRCGYDLQRRLDDIRPNYVFDVTCQGSVPEAIIAFLEAQNFEDAIRNAISLGGDSDTIACITGSIAEAFFGGVPSAITQEVFKRLDPALAEVTQRFYREVVEPKL</sequence>
<dbReference type="Gene3D" id="1.10.4080.10">
    <property type="entry name" value="ADP-ribosylation/Crystallin J1"/>
    <property type="match status" value="1"/>
</dbReference>
<feature type="binding site" evidence="1">
    <location>
        <position position="210"/>
    </location>
    <ligand>
        <name>Mg(2+)</name>
        <dbReference type="ChEBI" id="CHEBI:18420"/>
        <label>1</label>
    </ligand>
</feature>
<proteinExistence type="predicted"/>
<dbReference type="PANTHER" id="PTHR16222">
    <property type="entry name" value="ADP-RIBOSYLGLYCOHYDROLASE"/>
    <property type="match status" value="1"/>
</dbReference>
<dbReference type="AlphaFoldDB" id="A0A0C2DXI8"/>
<dbReference type="EMBL" id="JWJD01000001">
    <property type="protein sequence ID" value="KIH78149.1"/>
    <property type="molecule type" value="Genomic_DNA"/>
</dbReference>
<evidence type="ECO:0000256" key="1">
    <source>
        <dbReference type="PIRSR" id="PIRSR605502-1"/>
    </source>
</evidence>
<name>A0A0C2DXI8_9BACT</name>
<evidence type="ECO:0000313" key="2">
    <source>
        <dbReference type="EMBL" id="KIH78149.1"/>
    </source>
</evidence>
<dbReference type="InterPro" id="IPR050792">
    <property type="entry name" value="ADP-ribosylglycohydrolase"/>
</dbReference>
<protein>
    <submittedName>
        <fullName evidence="2">Crystallin</fullName>
    </submittedName>
</protein>
<dbReference type="GO" id="GO:0046872">
    <property type="term" value="F:metal ion binding"/>
    <property type="evidence" value="ECO:0007669"/>
    <property type="project" value="UniProtKB-KW"/>
</dbReference>
<dbReference type="RefSeq" id="WP_040097015.1">
    <property type="nucleotide sequence ID" value="NZ_JWJD01000001.1"/>
</dbReference>
<accession>A0A0C2DXI8</accession>
<dbReference type="Pfam" id="PF03747">
    <property type="entry name" value="ADP_ribosyl_GH"/>
    <property type="match status" value="1"/>
</dbReference>
<dbReference type="SUPFAM" id="SSF101478">
    <property type="entry name" value="ADP-ribosylglycohydrolase"/>
    <property type="match status" value="1"/>
</dbReference>
<evidence type="ECO:0000313" key="3">
    <source>
        <dbReference type="Proteomes" id="UP000035068"/>
    </source>
</evidence>
<feature type="binding site" evidence="1">
    <location>
        <position position="211"/>
    </location>
    <ligand>
        <name>Mg(2+)</name>
        <dbReference type="ChEBI" id="CHEBI:18420"/>
        <label>1</label>
    </ligand>
</feature>
<comment type="cofactor">
    <cofactor evidence="1">
        <name>Mg(2+)</name>
        <dbReference type="ChEBI" id="CHEBI:18420"/>
    </cofactor>
    <text evidence="1">Binds 2 magnesium ions per subunit.</text>
</comment>
<feature type="binding site" evidence="1">
    <location>
        <position position="34"/>
    </location>
    <ligand>
        <name>Mg(2+)</name>
        <dbReference type="ChEBI" id="CHEBI:18420"/>
        <label>1</label>
    </ligand>
</feature>
<keyword evidence="1" id="KW-0479">Metal-binding</keyword>
<dbReference type="InterPro" id="IPR005502">
    <property type="entry name" value="Ribosyl_crysJ1"/>
</dbReference>
<keyword evidence="3" id="KW-1185">Reference proteome</keyword>
<keyword evidence="1" id="KW-0460">Magnesium</keyword>
<feature type="binding site" evidence="1">
    <location>
        <position position="36"/>
    </location>
    <ligand>
        <name>Mg(2+)</name>
        <dbReference type="ChEBI" id="CHEBI:18420"/>
        <label>1</label>
    </ligand>
</feature>